<protein>
    <recommendedName>
        <fullName evidence="1">VOC domain-containing protein</fullName>
    </recommendedName>
</protein>
<dbReference type="InterPro" id="IPR054575">
    <property type="entry name" value="At5g48480-like_C"/>
</dbReference>
<name>D8RQD8_SELML</name>
<feature type="non-terminal residue" evidence="2">
    <location>
        <position position="125"/>
    </location>
</feature>
<dbReference type="Proteomes" id="UP000001514">
    <property type="component" value="Unassembled WGS sequence"/>
</dbReference>
<evidence type="ECO:0000313" key="2">
    <source>
        <dbReference type="EMBL" id="EFJ25838.1"/>
    </source>
</evidence>
<dbReference type="InParanoid" id="D8RQD8"/>
<proteinExistence type="predicted"/>
<reference evidence="2 3" key="1">
    <citation type="journal article" date="2011" name="Science">
        <title>The Selaginella genome identifies genetic changes associated with the evolution of vascular plants.</title>
        <authorList>
            <person name="Banks J.A."/>
            <person name="Nishiyama T."/>
            <person name="Hasebe M."/>
            <person name="Bowman J.L."/>
            <person name="Gribskov M."/>
            <person name="dePamphilis C."/>
            <person name="Albert V.A."/>
            <person name="Aono N."/>
            <person name="Aoyama T."/>
            <person name="Ambrose B.A."/>
            <person name="Ashton N.W."/>
            <person name="Axtell M.J."/>
            <person name="Barker E."/>
            <person name="Barker M.S."/>
            <person name="Bennetzen J.L."/>
            <person name="Bonawitz N.D."/>
            <person name="Chapple C."/>
            <person name="Cheng C."/>
            <person name="Correa L.G."/>
            <person name="Dacre M."/>
            <person name="DeBarry J."/>
            <person name="Dreyer I."/>
            <person name="Elias M."/>
            <person name="Engstrom E.M."/>
            <person name="Estelle M."/>
            <person name="Feng L."/>
            <person name="Finet C."/>
            <person name="Floyd S.K."/>
            <person name="Frommer W.B."/>
            <person name="Fujita T."/>
            <person name="Gramzow L."/>
            <person name="Gutensohn M."/>
            <person name="Harholt J."/>
            <person name="Hattori M."/>
            <person name="Heyl A."/>
            <person name="Hirai T."/>
            <person name="Hiwatashi Y."/>
            <person name="Ishikawa M."/>
            <person name="Iwata M."/>
            <person name="Karol K.G."/>
            <person name="Koehler B."/>
            <person name="Kolukisaoglu U."/>
            <person name="Kubo M."/>
            <person name="Kurata T."/>
            <person name="Lalonde S."/>
            <person name="Li K."/>
            <person name="Li Y."/>
            <person name="Litt A."/>
            <person name="Lyons E."/>
            <person name="Manning G."/>
            <person name="Maruyama T."/>
            <person name="Michael T.P."/>
            <person name="Mikami K."/>
            <person name="Miyazaki S."/>
            <person name="Morinaga S."/>
            <person name="Murata T."/>
            <person name="Mueller-Roeber B."/>
            <person name="Nelson D.R."/>
            <person name="Obara M."/>
            <person name="Oguri Y."/>
            <person name="Olmstead R.G."/>
            <person name="Onodera N."/>
            <person name="Petersen B.L."/>
            <person name="Pils B."/>
            <person name="Prigge M."/>
            <person name="Rensing S.A."/>
            <person name="Riano-Pachon D.M."/>
            <person name="Roberts A.W."/>
            <person name="Sato Y."/>
            <person name="Scheller H.V."/>
            <person name="Schulz B."/>
            <person name="Schulz C."/>
            <person name="Shakirov E.V."/>
            <person name="Shibagaki N."/>
            <person name="Shinohara N."/>
            <person name="Shippen D.E."/>
            <person name="Soerensen I."/>
            <person name="Sotooka R."/>
            <person name="Sugimoto N."/>
            <person name="Sugita M."/>
            <person name="Sumikawa N."/>
            <person name="Tanurdzic M."/>
            <person name="Theissen G."/>
            <person name="Ulvskov P."/>
            <person name="Wakazuki S."/>
            <person name="Weng J.K."/>
            <person name="Willats W.W."/>
            <person name="Wipf D."/>
            <person name="Wolf P.G."/>
            <person name="Yang L."/>
            <person name="Zimmer A.D."/>
            <person name="Zhu Q."/>
            <person name="Mitros T."/>
            <person name="Hellsten U."/>
            <person name="Loque D."/>
            <person name="Otillar R."/>
            <person name="Salamov A."/>
            <person name="Schmutz J."/>
            <person name="Shapiro H."/>
            <person name="Lindquist E."/>
            <person name="Lucas S."/>
            <person name="Rokhsar D."/>
            <person name="Grigoriev I.V."/>
        </authorList>
    </citation>
    <scope>NUCLEOTIDE SEQUENCE [LARGE SCALE GENOMIC DNA]</scope>
</reference>
<dbReference type="Pfam" id="PF22656">
    <property type="entry name" value="At5g48480-like_N"/>
    <property type="match status" value="1"/>
</dbReference>
<dbReference type="eggNOG" id="ENOG502RZJT">
    <property type="taxonomic scope" value="Eukaryota"/>
</dbReference>
<dbReference type="SUPFAM" id="SSF54593">
    <property type="entry name" value="Glyoxalase/Bleomycin resistance protein/Dihydroxybiphenyl dioxygenase"/>
    <property type="match status" value="1"/>
</dbReference>
<dbReference type="OMA" id="PFGHVWT"/>
<accession>D8RQD8</accession>
<evidence type="ECO:0000313" key="3">
    <source>
        <dbReference type="Proteomes" id="UP000001514"/>
    </source>
</evidence>
<dbReference type="FunCoup" id="D8RQD8">
    <property type="interactions" value="109"/>
</dbReference>
<feature type="domain" description="VOC" evidence="1">
    <location>
        <begin position="1"/>
        <end position="125"/>
    </location>
</feature>
<feature type="non-terminal residue" evidence="2">
    <location>
        <position position="1"/>
    </location>
</feature>
<dbReference type="InterPro" id="IPR029068">
    <property type="entry name" value="Glyas_Bleomycin-R_OHBP_Dase"/>
</dbReference>
<gene>
    <name evidence="2" type="ORF">SELMODRAFT_17835</name>
</gene>
<evidence type="ECO:0000259" key="1">
    <source>
        <dbReference type="PROSITE" id="PS51819"/>
    </source>
</evidence>
<dbReference type="PANTHER" id="PTHR34109:SF1">
    <property type="entry name" value="VOC DOMAIN-CONTAINING PROTEIN"/>
    <property type="match status" value="1"/>
</dbReference>
<dbReference type="CDD" id="cd07246">
    <property type="entry name" value="VOC_like"/>
    <property type="match status" value="1"/>
</dbReference>
<dbReference type="AlphaFoldDB" id="D8RQD8"/>
<dbReference type="Pfam" id="PF22650">
    <property type="entry name" value="At5g48480-like_C"/>
    <property type="match status" value="1"/>
</dbReference>
<sequence>PHLFVQAPHASDAIEFYKKAFGAEEVAKSHHPKRKADQDVPLILHAHLKFGAAEIMVCDDTADAGPNVEATTAILHLQTNNAEAAIKRAIEAGAKVSEEVSDQPWGQRYGKVVDPYGFVWSIATP</sequence>
<organism evidence="3">
    <name type="scientific">Selaginella moellendorffii</name>
    <name type="common">Spikemoss</name>
    <dbReference type="NCBI Taxonomy" id="88036"/>
    <lineage>
        <taxon>Eukaryota</taxon>
        <taxon>Viridiplantae</taxon>
        <taxon>Streptophyta</taxon>
        <taxon>Embryophyta</taxon>
        <taxon>Tracheophyta</taxon>
        <taxon>Lycopodiopsida</taxon>
        <taxon>Selaginellales</taxon>
        <taxon>Selaginellaceae</taxon>
        <taxon>Selaginella</taxon>
    </lineage>
</organism>
<dbReference type="EMBL" id="GL377586">
    <property type="protein sequence ID" value="EFJ25838.1"/>
    <property type="molecule type" value="Genomic_DNA"/>
</dbReference>
<dbReference type="KEGG" id="smo:SELMODRAFT_17835"/>
<dbReference type="PANTHER" id="PTHR34109">
    <property type="entry name" value="BNAUNNG04460D PROTEIN-RELATED"/>
    <property type="match status" value="1"/>
</dbReference>
<dbReference type="HOGENOM" id="CLU_046006_11_2_1"/>
<dbReference type="InterPro" id="IPR037523">
    <property type="entry name" value="VOC_core"/>
</dbReference>
<dbReference type="Gramene" id="EFJ25838">
    <property type="protein sequence ID" value="EFJ25838"/>
    <property type="gene ID" value="SELMODRAFT_17835"/>
</dbReference>
<dbReference type="InterPro" id="IPR054576">
    <property type="entry name" value="At5g48480-like_N"/>
</dbReference>
<keyword evidence="3" id="KW-1185">Reference proteome</keyword>
<dbReference type="Gene3D" id="3.10.180.10">
    <property type="entry name" value="2,3-Dihydroxybiphenyl 1,2-Dioxygenase, domain 1"/>
    <property type="match status" value="1"/>
</dbReference>
<dbReference type="PROSITE" id="PS51819">
    <property type="entry name" value="VOC"/>
    <property type="match status" value="1"/>
</dbReference>